<dbReference type="Gene3D" id="3.40.50.880">
    <property type="match status" value="1"/>
</dbReference>
<dbReference type="PANTHER" id="PTHR21343:SF9">
    <property type="entry name" value="LIPID II ISOGLUTAMINYL SYNTHASE (GLUTAMINE-HYDROLYZING) SUBUNIT GATD"/>
    <property type="match status" value="1"/>
</dbReference>
<organism evidence="4 5">
    <name type="scientific">Thermogemmatispora tikiterensis</name>
    <dbReference type="NCBI Taxonomy" id="1825093"/>
    <lineage>
        <taxon>Bacteria</taxon>
        <taxon>Bacillati</taxon>
        <taxon>Chloroflexota</taxon>
        <taxon>Ktedonobacteria</taxon>
        <taxon>Thermogemmatisporales</taxon>
        <taxon>Thermogemmatisporaceae</taxon>
        <taxon>Thermogemmatispora</taxon>
    </lineage>
</organism>
<dbReference type="EMBL" id="MCIF01000002">
    <property type="protein sequence ID" value="RAQ95974.1"/>
    <property type="molecule type" value="Genomic_DNA"/>
</dbReference>
<feature type="active site" evidence="2">
    <location>
        <position position="204"/>
    </location>
</feature>
<dbReference type="InterPro" id="IPR029062">
    <property type="entry name" value="Class_I_gatase-like"/>
</dbReference>
<dbReference type="CDD" id="cd01750">
    <property type="entry name" value="GATase1_CobQ"/>
    <property type="match status" value="1"/>
</dbReference>
<keyword evidence="2" id="KW-0573">Peptidoglycan synthesis</keyword>
<dbReference type="EC" id="6.3.5.13" evidence="2"/>
<feature type="domain" description="CobB/CobQ-like glutamine amidotransferase" evidence="3">
    <location>
        <begin position="17"/>
        <end position="211"/>
    </location>
</feature>
<dbReference type="UniPathway" id="UPA00219"/>
<dbReference type="RefSeq" id="WP_223258292.1">
    <property type="nucleotide sequence ID" value="NZ_MCIF01000002.1"/>
</dbReference>
<dbReference type="GO" id="GO:0009236">
    <property type="term" value="P:cobalamin biosynthetic process"/>
    <property type="evidence" value="ECO:0007669"/>
    <property type="project" value="InterPro"/>
</dbReference>
<keyword evidence="5" id="KW-1185">Reference proteome</keyword>
<evidence type="ECO:0000256" key="1">
    <source>
        <dbReference type="ARBA" id="ARBA00022962"/>
    </source>
</evidence>
<comment type="function">
    <text evidence="2">The lipid II isoglutaminyl synthase complex catalyzes the formation of alpha-D-isoglutamine in the cell wall lipid II stem peptide. The GatD subunit catalyzes the hydrolysis of glutamine to glutamate and ammonia. The resulting ammonia molecule is channeled to the active site of MurT.</text>
</comment>
<dbReference type="GO" id="GO:0071555">
    <property type="term" value="P:cell wall organization"/>
    <property type="evidence" value="ECO:0007669"/>
    <property type="project" value="UniProtKB-KW"/>
</dbReference>
<dbReference type="GO" id="GO:0140282">
    <property type="term" value="F:carbon-nitrogen ligase activity on lipid II"/>
    <property type="evidence" value="ECO:0007669"/>
    <property type="project" value="UniProtKB-UniRule"/>
</dbReference>
<dbReference type="EC" id="3.5.1.2" evidence="2"/>
<protein>
    <recommendedName>
        <fullName evidence="2">Lipid II isoglutaminyl synthase (glutamine-hydrolyzing) subunit GatD</fullName>
        <ecNumber evidence="2">6.3.5.13</ecNumber>
    </recommendedName>
    <alternativeName>
        <fullName evidence="2">Lipid II isoglutaminyl synthase glutaminase subunit</fullName>
        <ecNumber evidence="2">3.5.1.2</ecNumber>
    </alternativeName>
</protein>
<evidence type="ECO:0000256" key="2">
    <source>
        <dbReference type="HAMAP-Rule" id="MF_02213"/>
    </source>
</evidence>
<dbReference type="Proteomes" id="UP000248706">
    <property type="component" value="Unassembled WGS sequence"/>
</dbReference>
<evidence type="ECO:0000313" key="5">
    <source>
        <dbReference type="Proteomes" id="UP000248706"/>
    </source>
</evidence>
<dbReference type="AlphaFoldDB" id="A0A328VLH3"/>
<dbReference type="GO" id="GO:0009252">
    <property type="term" value="P:peptidoglycan biosynthetic process"/>
    <property type="evidence" value="ECO:0007669"/>
    <property type="project" value="UniProtKB-UniRule"/>
</dbReference>
<dbReference type="SUPFAM" id="SSF52317">
    <property type="entry name" value="Class I glutamine amidotransferase-like"/>
    <property type="match status" value="1"/>
</dbReference>
<dbReference type="Pfam" id="PF07685">
    <property type="entry name" value="GATase_3"/>
    <property type="match status" value="1"/>
</dbReference>
<evidence type="ECO:0000259" key="3">
    <source>
        <dbReference type="Pfam" id="PF07685"/>
    </source>
</evidence>
<dbReference type="PANTHER" id="PTHR21343">
    <property type="entry name" value="DETHIOBIOTIN SYNTHETASE"/>
    <property type="match status" value="1"/>
</dbReference>
<dbReference type="HAMAP" id="MF_02213">
    <property type="entry name" value="Lipid_II_synth_GatD"/>
    <property type="match status" value="1"/>
</dbReference>
<dbReference type="InterPro" id="IPR011698">
    <property type="entry name" value="GATase_3"/>
</dbReference>
<proteinExistence type="inferred from homology"/>
<dbReference type="InterPro" id="IPR043702">
    <property type="entry name" value="Lipid_II_synth_GatD"/>
</dbReference>
<comment type="subunit">
    <text evidence="2">Forms a heterodimer with MurT.</text>
</comment>
<comment type="catalytic activity">
    <reaction evidence="2">
        <text>beta-D-GlcNAc-(1-&gt;4)-Mur2Ac(oyl-L-Ala-gamma-D-Glu-L-Lys-D-Ala-D-Ala)-di-trans,octa-cis-undecaprenyl diphosphate + L-glutamine + ATP + H2O = beta-D-GlcNAc-(1-&gt;4)-Mur2Ac(oyl-L-Ala-D-isoglutaminyl-L-Lys-D-Ala-D-Ala)-di-trans,octa-cis-undecaprenyl diphosphate + L-glutamate + ADP + phosphate + H(+)</text>
        <dbReference type="Rhea" id="RHEA:57928"/>
        <dbReference type="ChEBI" id="CHEBI:15377"/>
        <dbReference type="ChEBI" id="CHEBI:15378"/>
        <dbReference type="ChEBI" id="CHEBI:29985"/>
        <dbReference type="ChEBI" id="CHEBI:30616"/>
        <dbReference type="ChEBI" id="CHEBI:43474"/>
        <dbReference type="ChEBI" id="CHEBI:58359"/>
        <dbReference type="ChEBI" id="CHEBI:60033"/>
        <dbReference type="ChEBI" id="CHEBI:62233"/>
        <dbReference type="ChEBI" id="CHEBI:456216"/>
        <dbReference type="EC" id="6.3.5.13"/>
    </reaction>
</comment>
<dbReference type="PROSITE" id="PS51274">
    <property type="entry name" value="GATASE_COBBQ"/>
    <property type="match status" value="1"/>
</dbReference>
<comment type="pathway">
    <text evidence="2">Cell wall biogenesis; peptidoglycan biosynthesis.</text>
</comment>
<feature type="active site" description="Nucleophile" evidence="2">
    <location>
        <position position="103"/>
    </location>
</feature>
<keyword evidence="1 2" id="KW-0315">Glutamine amidotransferase</keyword>
<keyword evidence="2" id="KW-0436">Ligase</keyword>
<keyword evidence="2" id="KW-0133">Cell shape</keyword>
<evidence type="ECO:0000313" key="4">
    <source>
        <dbReference type="EMBL" id="RAQ95974.1"/>
    </source>
</evidence>
<comment type="similarity">
    <text evidence="2">Belongs to the CobB/CobQ family. GatD subfamily.</text>
</comment>
<accession>A0A328VLH3</accession>
<feature type="binding site" evidence="2">
    <location>
        <position position="137"/>
    </location>
    <ligand>
        <name>substrate</name>
    </ligand>
</feature>
<keyword evidence="2" id="KW-0378">Hydrolase</keyword>
<dbReference type="GO" id="GO:0008360">
    <property type="term" value="P:regulation of cell shape"/>
    <property type="evidence" value="ECO:0007669"/>
    <property type="project" value="UniProtKB-KW"/>
</dbReference>
<dbReference type="GO" id="GO:0004359">
    <property type="term" value="F:glutaminase activity"/>
    <property type="evidence" value="ECO:0007669"/>
    <property type="project" value="UniProtKB-UniRule"/>
</dbReference>
<gene>
    <name evidence="2" type="primary">gatD</name>
    <name evidence="4" type="ORF">A4R35_10550</name>
</gene>
<comment type="caution">
    <text evidence="4">The sequence shown here is derived from an EMBL/GenBank/DDBJ whole genome shotgun (WGS) entry which is preliminary data.</text>
</comment>
<name>A0A328VLH3_9CHLR</name>
<keyword evidence="2" id="KW-0961">Cell wall biogenesis/degradation</keyword>
<reference evidence="4 5" key="1">
    <citation type="submission" date="2016-08" db="EMBL/GenBank/DDBJ databases">
        <title>Analysis of Carbohydrate Active Enzymes in Thermogemmatispora T81 Reveals Carbohydrate Degradation Ability.</title>
        <authorList>
            <person name="Tomazini A."/>
            <person name="Lal S."/>
            <person name="Stott M."/>
            <person name="Henrissat B."/>
            <person name="Polikarpov I."/>
            <person name="Sparling R."/>
            <person name="Levin D.B."/>
        </authorList>
    </citation>
    <scope>NUCLEOTIDE SEQUENCE [LARGE SCALE GENOMIC DNA]</scope>
    <source>
        <strain evidence="4 5">T81</strain>
    </source>
</reference>
<comment type="catalytic activity">
    <reaction evidence="2">
        <text>L-glutamine + H2O = L-glutamate + NH4(+)</text>
        <dbReference type="Rhea" id="RHEA:15889"/>
        <dbReference type="ChEBI" id="CHEBI:15377"/>
        <dbReference type="ChEBI" id="CHEBI:28938"/>
        <dbReference type="ChEBI" id="CHEBI:29985"/>
        <dbReference type="ChEBI" id="CHEBI:58359"/>
        <dbReference type="EC" id="3.5.1.2"/>
    </reaction>
</comment>
<sequence length="279" mass="30694">MTNEQGKDTRLVLRIGHLYPQLMSVAADRGNLFAIVKRCKWRGIKTAIDQIFVRQTPDFTQYDLILFHGGADREMEVAARDLQAKAPSLREAAESNTVFLAVCAGYQLLGHSYKPFEGPELKGVGILDLHTEGGSTRFMTHIAIECEFPECGKQVLVGYENHSGRTYLGPGAQPLGRVLAGWGNNGKDGYEGAVYKNVFGTYLHGPVLPKNPWFTDLLITRALARRYGQVELPPLDDSTEQEAHAAAFKLAMAFKGTVSAIDATPWRERLSPGSASRSL</sequence>
<dbReference type="InterPro" id="IPR033949">
    <property type="entry name" value="CobQ_GATase1"/>
</dbReference>